<protein>
    <submittedName>
        <fullName evidence="1">Uncharacterized protein</fullName>
    </submittedName>
</protein>
<evidence type="ECO:0000313" key="2">
    <source>
        <dbReference type="Proteomes" id="UP001164929"/>
    </source>
</evidence>
<gene>
    <name evidence="1" type="ORF">NC653_009432</name>
</gene>
<evidence type="ECO:0000313" key="1">
    <source>
        <dbReference type="EMBL" id="KAJ7004587.1"/>
    </source>
</evidence>
<proteinExistence type="predicted"/>
<keyword evidence="2" id="KW-1185">Reference proteome</keyword>
<reference evidence="1" key="1">
    <citation type="journal article" date="2023" name="Mol. Ecol. Resour.">
        <title>Chromosome-level genome assembly of a triploid poplar Populus alba 'Berolinensis'.</title>
        <authorList>
            <person name="Chen S."/>
            <person name="Yu Y."/>
            <person name="Wang X."/>
            <person name="Wang S."/>
            <person name="Zhang T."/>
            <person name="Zhou Y."/>
            <person name="He R."/>
            <person name="Meng N."/>
            <person name="Wang Y."/>
            <person name="Liu W."/>
            <person name="Liu Z."/>
            <person name="Liu J."/>
            <person name="Guo Q."/>
            <person name="Huang H."/>
            <person name="Sederoff R.R."/>
            <person name="Wang G."/>
            <person name="Qu G."/>
            <person name="Chen S."/>
        </authorList>
    </citation>
    <scope>NUCLEOTIDE SEQUENCE</scope>
    <source>
        <strain evidence="1">SC-2020</strain>
    </source>
</reference>
<sequence>MWSHVTLHFKRPFLDLRVITQVCSPLLELLSEFMDLIVEKPHQSPLPAIWFEENFFSSSDTRTSAHLMVSDALVYCVRTASDDHSIKITAFMVCCCPSMLWFMAKAFKNGMPK</sequence>
<dbReference type="Proteomes" id="UP001164929">
    <property type="component" value="Chromosome 3"/>
</dbReference>
<name>A0AAD6RA86_9ROSI</name>
<dbReference type="AlphaFoldDB" id="A0AAD6RA86"/>
<comment type="caution">
    <text evidence="1">The sequence shown here is derived from an EMBL/GenBank/DDBJ whole genome shotgun (WGS) entry which is preliminary data.</text>
</comment>
<dbReference type="EMBL" id="JAQIZT010000003">
    <property type="protein sequence ID" value="KAJ7004587.1"/>
    <property type="molecule type" value="Genomic_DNA"/>
</dbReference>
<accession>A0AAD6RA86</accession>
<organism evidence="1 2">
    <name type="scientific">Populus alba x Populus x berolinensis</name>
    <dbReference type="NCBI Taxonomy" id="444605"/>
    <lineage>
        <taxon>Eukaryota</taxon>
        <taxon>Viridiplantae</taxon>
        <taxon>Streptophyta</taxon>
        <taxon>Embryophyta</taxon>
        <taxon>Tracheophyta</taxon>
        <taxon>Spermatophyta</taxon>
        <taxon>Magnoliopsida</taxon>
        <taxon>eudicotyledons</taxon>
        <taxon>Gunneridae</taxon>
        <taxon>Pentapetalae</taxon>
        <taxon>rosids</taxon>
        <taxon>fabids</taxon>
        <taxon>Malpighiales</taxon>
        <taxon>Salicaceae</taxon>
        <taxon>Saliceae</taxon>
        <taxon>Populus</taxon>
    </lineage>
</organism>